<evidence type="ECO:0000313" key="10">
    <source>
        <dbReference type="EMBL" id="PWD82678.1"/>
    </source>
</evidence>
<evidence type="ECO:0000259" key="9">
    <source>
        <dbReference type="Pfam" id="PF12320"/>
    </source>
</evidence>
<dbReference type="InterPro" id="IPR050535">
    <property type="entry name" value="DNA_Repair-Maintenance_Comp"/>
</dbReference>
<comment type="function">
    <text evidence="7">SbcCD cleaves DNA hairpin structures. These structures can inhibit DNA replication and are intermediates in certain DNA recombination reactions. The complex acts as a 3'-&gt;5' double strand exonuclease that can open hairpins. It also has a 5' single-strand endonuclease activity.</text>
</comment>
<feature type="domain" description="Nuclease SbcCD subunit D C-terminal" evidence="9">
    <location>
        <begin position="272"/>
        <end position="355"/>
    </location>
</feature>
<evidence type="ECO:0000256" key="6">
    <source>
        <dbReference type="ARBA" id="ARBA00022839"/>
    </source>
</evidence>
<evidence type="ECO:0000259" key="8">
    <source>
        <dbReference type="Pfam" id="PF00149"/>
    </source>
</evidence>
<dbReference type="InterPro" id="IPR026843">
    <property type="entry name" value="SbcD_C"/>
</dbReference>
<dbReference type="PANTHER" id="PTHR30337">
    <property type="entry name" value="COMPONENT OF ATP-DEPENDENT DSDNA EXONUCLEASE"/>
    <property type="match status" value="1"/>
</dbReference>
<dbReference type="Pfam" id="PF12320">
    <property type="entry name" value="SbcD_C"/>
    <property type="match status" value="1"/>
</dbReference>
<dbReference type="NCBIfam" id="TIGR00619">
    <property type="entry name" value="sbcd"/>
    <property type="match status" value="1"/>
</dbReference>
<evidence type="ECO:0000256" key="3">
    <source>
        <dbReference type="ARBA" id="ARBA00013365"/>
    </source>
</evidence>
<comment type="caution">
    <text evidence="10">The sequence shown here is derived from an EMBL/GenBank/DDBJ whole genome shotgun (WGS) entry which is preliminary data.</text>
</comment>
<dbReference type="InterPro" id="IPR004593">
    <property type="entry name" value="SbcD"/>
</dbReference>
<keyword evidence="4 7" id="KW-0540">Nuclease</keyword>
<dbReference type="AlphaFoldDB" id="A0A2U2AJ29"/>
<keyword evidence="6 7" id="KW-0269">Exonuclease</keyword>
<organism evidence="10 11">
    <name type="scientific">Ignatzschineria indica</name>
    <dbReference type="NCBI Taxonomy" id="472583"/>
    <lineage>
        <taxon>Bacteria</taxon>
        <taxon>Pseudomonadati</taxon>
        <taxon>Pseudomonadota</taxon>
        <taxon>Gammaproteobacteria</taxon>
        <taxon>Cardiobacteriales</taxon>
        <taxon>Ignatzschineriaceae</taxon>
        <taxon>Ignatzschineria</taxon>
    </lineage>
</organism>
<gene>
    <name evidence="7" type="primary">sbcD</name>
    <name evidence="10" type="ORF">DC082_08635</name>
</gene>
<evidence type="ECO:0000313" key="11">
    <source>
        <dbReference type="Proteomes" id="UP000244948"/>
    </source>
</evidence>
<dbReference type="InterPro" id="IPR004843">
    <property type="entry name" value="Calcineurin-like_PHP"/>
</dbReference>
<reference evidence="10 11" key="1">
    <citation type="journal article" date="2018" name="Genome Announc.">
        <title>Ignatzschineria cameli sp. nov., isolated from necrotic foot tissue of dromedaries (Camelus dromedarius) and associated maggots (Wohlfahrtia species) in Dubai.</title>
        <authorList>
            <person name="Tsang C.C."/>
            <person name="Tang J.Y."/>
            <person name="Fong J.Y."/>
            <person name="Kinne J."/>
            <person name="Lee H.H."/>
            <person name="Joseph M."/>
            <person name="Jose S."/>
            <person name="Schuster R.K."/>
            <person name="Tang Y."/>
            <person name="Sivakumar S."/>
            <person name="Chen J.H."/>
            <person name="Teng J.L."/>
            <person name="Lau S.K."/>
            <person name="Wernery U."/>
            <person name="Woo P.C."/>
        </authorList>
    </citation>
    <scope>NUCLEOTIDE SEQUENCE [LARGE SCALE GENOMIC DNA]</scope>
    <source>
        <strain evidence="10 11">KCTC 22643</strain>
    </source>
</reference>
<comment type="subunit">
    <text evidence="2 7">Heterodimer of SbcC and SbcD.</text>
</comment>
<proteinExistence type="inferred from homology"/>
<dbReference type="CDD" id="cd00840">
    <property type="entry name" value="MPP_Mre11_N"/>
    <property type="match status" value="1"/>
</dbReference>
<comment type="similarity">
    <text evidence="1 7">Belongs to the SbcD family.</text>
</comment>
<evidence type="ECO:0000256" key="7">
    <source>
        <dbReference type="RuleBase" id="RU363069"/>
    </source>
</evidence>
<dbReference type="InterPro" id="IPR041796">
    <property type="entry name" value="Mre11_N"/>
</dbReference>
<evidence type="ECO:0000256" key="1">
    <source>
        <dbReference type="ARBA" id="ARBA00010555"/>
    </source>
</evidence>
<keyword evidence="5 7" id="KW-0378">Hydrolase</keyword>
<dbReference type="InterPro" id="IPR029052">
    <property type="entry name" value="Metallo-depent_PP-like"/>
</dbReference>
<dbReference type="SUPFAM" id="SSF56300">
    <property type="entry name" value="Metallo-dependent phosphatases"/>
    <property type="match status" value="1"/>
</dbReference>
<evidence type="ECO:0000256" key="4">
    <source>
        <dbReference type="ARBA" id="ARBA00022722"/>
    </source>
</evidence>
<keyword evidence="7" id="KW-0233">DNA recombination</keyword>
<dbReference type="Pfam" id="PF00149">
    <property type="entry name" value="Metallophos"/>
    <property type="match status" value="1"/>
</dbReference>
<dbReference type="RefSeq" id="WP_109236624.1">
    <property type="nucleotide sequence ID" value="NZ_BMXZ01000004.1"/>
</dbReference>
<dbReference type="GO" id="GO:0004519">
    <property type="term" value="F:endonuclease activity"/>
    <property type="evidence" value="ECO:0007669"/>
    <property type="project" value="UniProtKB-KW"/>
</dbReference>
<dbReference type="Proteomes" id="UP000244948">
    <property type="component" value="Unassembled WGS sequence"/>
</dbReference>
<dbReference type="Gene3D" id="3.60.21.10">
    <property type="match status" value="1"/>
</dbReference>
<dbReference type="GO" id="GO:0008408">
    <property type="term" value="F:3'-5' exonuclease activity"/>
    <property type="evidence" value="ECO:0007669"/>
    <property type="project" value="InterPro"/>
</dbReference>
<dbReference type="EMBL" id="QEWR01000004">
    <property type="protein sequence ID" value="PWD82678.1"/>
    <property type="molecule type" value="Genomic_DNA"/>
</dbReference>
<keyword evidence="7" id="KW-0235">DNA replication</keyword>
<feature type="domain" description="Calcineurin-like phosphoesterase" evidence="8">
    <location>
        <begin position="1"/>
        <end position="106"/>
    </location>
</feature>
<keyword evidence="11" id="KW-1185">Reference proteome</keyword>
<sequence>MKILHTADWHLGKLIHGIYMTEDQRAILAQLTTYIKQERPDLIIIAGDLYDRAIPPVEAIELLDQFLHDIALKADIPIIAITGNHDSPKRLQFGNEFLQSQSCFLITELDPTFKPIILSDQWGEVHFYPIPYLEPSLVRHILQDEHITDHDSALKAIVTKIEAQYDPTVRNILILHAFVIHSSSKERLTSDSERPLAIGGSEYVSAEHFEIFDYVALGHLHQAHYIKDERIQYAGSLLKYSQSEANHQKVILEIELGAKGELSIEKVAFTPRRELREVKGYLKEILQMPQSEDYCFVTLLDETPVLQPMAQIRTVFPNAMHVQRLPIETPMFHKKHFETPQREREDDLSLFTGFYRTLLDREPDAETLQIFADAIQQTERE</sequence>
<dbReference type="PANTHER" id="PTHR30337:SF0">
    <property type="entry name" value="NUCLEASE SBCCD SUBUNIT D"/>
    <property type="match status" value="1"/>
</dbReference>
<name>A0A2U2AJ29_9GAMM</name>
<protein>
    <recommendedName>
        <fullName evidence="3 7">Nuclease SbcCD subunit D</fullName>
    </recommendedName>
</protein>
<dbReference type="GO" id="GO:0006310">
    <property type="term" value="P:DNA recombination"/>
    <property type="evidence" value="ECO:0007669"/>
    <property type="project" value="UniProtKB-KW"/>
</dbReference>
<evidence type="ECO:0000256" key="2">
    <source>
        <dbReference type="ARBA" id="ARBA00011322"/>
    </source>
</evidence>
<keyword evidence="7" id="KW-0255">Endonuclease</keyword>
<dbReference type="GO" id="GO:0006260">
    <property type="term" value="P:DNA replication"/>
    <property type="evidence" value="ECO:0007669"/>
    <property type="project" value="UniProtKB-KW"/>
</dbReference>
<accession>A0A2U2AJ29</accession>
<evidence type="ECO:0000256" key="5">
    <source>
        <dbReference type="ARBA" id="ARBA00022801"/>
    </source>
</evidence>